<evidence type="ECO:0000256" key="1">
    <source>
        <dbReference type="SAM" id="Phobius"/>
    </source>
</evidence>
<evidence type="ECO:0000313" key="2">
    <source>
        <dbReference type="EMBL" id="XCD18457.1"/>
    </source>
</evidence>
<gene>
    <name evidence="2" type="ORF">PG915_16925</name>
</gene>
<dbReference type="RefSeq" id="WP_353499600.1">
    <property type="nucleotide sequence ID" value="NZ_CP115921.1"/>
</dbReference>
<dbReference type="Pfam" id="PF14248">
    <property type="entry name" value="DUF4345"/>
    <property type="match status" value="1"/>
</dbReference>
<feature type="transmembrane region" description="Helical" evidence="1">
    <location>
        <begin position="112"/>
        <end position="131"/>
    </location>
</feature>
<name>A0AAU8BP77_9VIBR</name>
<keyword evidence="1" id="KW-1133">Transmembrane helix</keyword>
<protein>
    <submittedName>
        <fullName evidence="2">DUF4345 family protein</fullName>
    </submittedName>
</protein>
<dbReference type="KEGG" id="vck:PG915_16925"/>
<feature type="transmembrane region" description="Helical" evidence="1">
    <location>
        <begin position="82"/>
        <end position="100"/>
    </location>
</feature>
<proteinExistence type="predicted"/>
<keyword evidence="1" id="KW-0812">Transmembrane</keyword>
<accession>A0AAU8BP77</accession>
<dbReference type="InterPro" id="IPR025597">
    <property type="entry name" value="DUF4345"/>
</dbReference>
<dbReference type="AlphaFoldDB" id="A0AAU8BP77"/>
<sequence>MTRDTQNLYVSSKIDGLDNGTGIFWLRRSVFPFSSTLFERVTDSALFSYSAAIDVRATYGGMMAAVGITLVLLVLKQETLKLSVISATLLAGLMAVTRTMGIIAETQPNDTMQIYLITEAFFTLWGLFILWKFPKRRMYFK</sequence>
<feature type="transmembrane region" description="Helical" evidence="1">
    <location>
        <begin position="57"/>
        <end position="75"/>
    </location>
</feature>
<keyword evidence="1" id="KW-0472">Membrane</keyword>
<dbReference type="EMBL" id="CP115921">
    <property type="protein sequence ID" value="XCD18457.1"/>
    <property type="molecule type" value="Genomic_DNA"/>
</dbReference>
<reference evidence="2" key="1">
    <citation type="submission" date="2023-01" db="EMBL/GenBank/DDBJ databases">
        <title>Vibrio sp. CB1-14 genome sequencing.</title>
        <authorList>
            <person name="Otstavnykh N."/>
            <person name="Isaeva M."/>
            <person name="Meleshko D."/>
        </authorList>
    </citation>
    <scope>NUCLEOTIDE SEQUENCE</scope>
    <source>
        <strain evidence="2">CB1-14</strain>
    </source>
</reference>
<organism evidence="2">
    <name type="scientific">Vibrio chaetopteri</name>
    <dbReference type="NCBI Taxonomy" id="3016528"/>
    <lineage>
        <taxon>Bacteria</taxon>
        <taxon>Pseudomonadati</taxon>
        <taxon>Pseudomonadota</taxon>
        <taxon>Gammaproteobacteria</taxon>
        <taxon>Vibrionales</taxon>
        <taxon>Vibrionaceae</taxon>
        <taxon>Vibrio</taxon>
    </lineage>
</organism>